<reference evidence="5 6" key="1">
    <citation type="submission" date="2020-09" db="EMBL/GenBank/DDBJ databases">
        <title>Marinomonas sp. nov., isolated from the cysticercosis algae of Qingdao, China.</title>
        <authorList>
            <person name="Sun X."/>
        </authorList>
    </citation>
    <scope>NUCLEOTIDE SEQUENCE [LARGE SCALE GENOMIC DNA]</scope>
    <source>
        <strain evidence="5 6">SM2066</strain>
    </source>
</reference>
<dbReference type="InterPro" id="IPR003593">
    <property type="entry name" value="AAA+_ATPase"/>
</dbReference>
<name>A0ABR8NTN3_9GAMM</name>
<evidence type="ECO:0000313" key="5">
    <source>
        <dbReference type="EMBL" id="MBD5769422.1"/>
    </source>
</evidence>
<organism evidence="5 6">
    <name type="scientific">Marinomonas colpomeniae</name>
    <dbReference type="NCBI Taxonomy" id="2774408"/>
    <lineage>
        <taxon>Bacteria</taxon>
        <taxon>Pseudomonadati</taxon>
        <taxon>Pseudomonadota</taxon>
        <taxon>Gammaproteobacteria</taxon>
        <taxon>Oceanospirillales</taxon>
        <taxon>Oceanospirillaceae</taxon>
        <taxon>Marinomonas</taxon>
    </lineage>
</organism>
<accession>A0ABR8NTN3</accession>
<keyword evidence="3 5" id="KW-0067">ATP-binding</keyword>
<dbReference type="SUPFAM" id="SSF52540">
    <property type="entry name" value="P-loop containing nucleoside triphosphate hydrolases"/>
    <property type="match status" value="2"/>
</dbReference>
<evidence type="ECO:0000256" key="2">
    <source>
        <dbReference type="ARBA" id="ARBA00022741"/>
    </source>
</evidence>
<dbReference type="GO" id="GO:0005524">
    <property type="term" value="F:ATP binding"/>
    <property type="evidence" value="ECO:0007669"/>
    <property type="project" value="UniProtKB-KW"/>
</dbReference>
<feature type="domain" description="ABC transporter" evidence="4">
    <location>
        <begin position="2"/>
        <end position="246"/>
    </location>
</feature>
<dbReference type="PANTHER" id="PTHR19211">
    <property type="entry name" value="ATP-BINDING TRANSPORT PROTEIN-RELATED"/>
    <property type="match status" value="1"/>
</dbReference>
<dbReference type="InterPro" id="IPR050611">
    <property type="entry name" value="ABCF"/>
</dbReference>
<keyword evidence="1" id="KW-0677">Repeat</keyword>
<comment type="caution">
    <text evidence="5">The sequence shown here is derived from an EMBL/GenBank/DDBJ whole genome shotgun (WGS) entry which is preliminary data.</text>
</comment>
<dbReference type="RefSeq" id="WP_191592828.1">
    <property type="nucleotide sequence ID" value="NZ_JACYFC010000001.1"/>
</dbReference>
<feature type="domain" description="ABC transporter" evidence="4">
    <location>
        <begin position="315"/>
        <end position="532"/>
    </location>
</feature>
<dbReference type="PANTHER" id="PTHR19211:SF14">
    <property type="entry name" value="ATP-BINDING CASSETTE SUB-FAMILY F MEMBER 1"/>
    <property type="match status" value="1"/>
</dbReference>
<dbReference type="InterPro" id="IPR017871">
    <property type="entry name" value="ABC_transporter-like_CS"/>
</dbReference>
<dbReference type="SMART" id="SM00382">
    <property type="entry name" value="AAA"/>
    <property type="match status" value="2"/>
</dbReference>
<dbReference type="Pfam" id="PF12848">
    <property type="entry name" value="ABC_tran_Xtn"/>
    <property type="match status" value="1"/>
</dbReference>
<evidence type="ECO:0000256" key="3">
    <source>
        <dbReference type="ARBA" id="ARBA00022840"/>
    </source>
</evidence>
<dbReference type="PROSITE" id="PS00211">
    <property type="entry name" value="ABC_TRANSPORTER_1"/>
    <property type="match status" value="1"/>
</dbReference>
<proteinExistence type="predicted"/>
<dbReference type="PROSITE" id="PS50893">
    <property type="entry name" value="ABC_TRANSPORTER_2"/>
    <property type="match status" value="2"/>
</dbReference>
<keyword evidence="6" id="KW-1185">Reference proteome</keyword>
<sequence length="641" mass="72556">MIQFSEVSLQRGTQFLLEDADLTIFESQKVGLIGANGAGKSSLFAMIKGELHADTGEIFLPSNRRIAFMAQEVEETQRTALDYCLDGDDWLRKIESKIAQAQERGNDHDHANWLGEFESAQGYTAESRAETLLQGLGFKMTDMRKPVSDFSGGWRIRLNLAKALMCPSDVLLLDEPTNHLDLDAVMWLENWLRQYPGTLLLISHDRDFLDAICSHIVHFYQKRLTVYKGNYSDYERQRAEHLAQQQASHEKQVTKRAHLQQYVDRFRFKADKAKQAQSRLRMLEKMELIGPAHIDSQFEFSIPVAEKTSQLLVNLSQADLGYTLESGEKIIQLGDSNFALRDGQRIGLLGPNGAGKSTLIKSIVGEIDVLSGDRILGENLKIGYFSQHQLSALDLEASPLLHIQRLSPKVLENEIRRYLGGFGFIGDDALRAVKGFSGGEKARLALSLISWTKPNLLVLDEPTNHLDLEMRQALTEALQEFPGAILLVSHDRHLLNSTVDEFYLVADNAIQSFDGDLPAYHSWLQARQANTNQAEKNELSVGKVEKIDRKEERRKAAEAREKLRPLHKRIEQFEKSVLKAQEHLDQISELMSDTALYEAEQRETLQSLLSDEAKWKKALAESEEAWFEAQEALEEAEVLLD</sequence>
<evidence type="ECO:0000259" key="4">
    <source>
        <dbReference type="PROSITE" id="PS50893"/>
    </source>
</evidence>
<evidence type="ECO:0000256" key="1">
    <source>
        <dbReference type="ARBA" id="ARBA00022737"/>
    </source>
</evidence>
<dbReference type="EMBL" id="JACYFC010000001">
    <property type="protein sequence ID" value="MBD5769422.1"/>
    <property type="molecule type" value="Genomic_DNA"/>
</dbReference>
<keyword evidence="2" id="KW-0547">Nucleotide-binding</keyword>
<dbReference type="Proteomes" id="UP000604161">
    <property type="component" value="Unassembled WGS sequence"/>
</dbReference>
<dbReference type="InterPro" id="IPR032781">
    <property type="entry name" value="ABC_tran_Xtn"/>
</dbReference>
<protein>
    <submittedName>
        <fullName evidence="5">ATP-binding cassette domain-containing protein</fullName>
    </submittedName>
</protein>
<dbReference type="InterPro" id="IPR027417">
    <property type="entry name" value="P-loop_NTPase"/>
</dbReference>
<dbReference type="Pfam" id="PF00005">
    <property type="entry name" value="ABC_tran"/>
    <property type="match status" value="2"/>
</dbReference>
<gene>
    <name evidence="5" type="ORF">IF202_00015</name>
</gene>
<dbReference type="CDD" id="cd03221">
    <property type="entry name" value="ABCF_EF-3"/>
    <property type="match status" value="2"/>
</dbReference>
<dbReference type="Gene3D" id="3.40.50.300">
    <property type="entry name" value="P-loop containing nucleotide triphosphate hydrolases"/>
    <property type="match status" value="2"/>
</dbReference>
<dbReference type="InterPro" id="IPR003439">
    <property type="entry name" value="ABC_transporter-like_ATP-bd"/>
</dbReference>
<evidence type="ECO:0000313" key="6">
    <source>
        <dbReference type="Proteomes" id="UP000604161"/>
    </source>
</evidence>